<dbReference type="InterPro" id="IPR011333">
    <property type="entry name" value="SKP1/BTB/POZ_sf"/>
</dbReference>
<evidence type="ECO:0000313" key="3">
    <source>
        <dbReference type="Proteomes" id="UP000629468"/>
    </source>
</evidence>
<gene>
    <name evidence="2" type="ORF">Agabi119p4_11546</name>
</gene>
<feature type="domain" description="BTB" evidence="1">
    <location>
        <begin position="432"/>
        <end position="507"/>
    </location>
</feature>
<dbReference type="AlphaFoldDB" id="A0A8H7EV13"/>
<protein>
    <recommendedName>
        <fullName evidence="1">BTB domain-containing protein</fullName>
    </recommendedName>
</protein>
<dbReference type="InterPro" id="IPR027796">
    <property type="entry name" value="OTT_1508_deam-like"/>
</dbReference>
<dbReference type="Proteomes" id="UP000629468">
    <property type="component" value="Unassembled WGS sequence"/>
</dbReference>
<evidence type="ECO:0000313" key="2">
    <source>
        <dbReference type="EMBL" id="KAF7759851.1"/>
    </source>
</evidence>
<proteinExistence type="predicted"/>
<sequence>MTSRSAISLTIVEIPLHIPDKVLRWKTSIATKLFTPNNFFSYVHSGFQLPGASLDRVNLNQDIKLLETIALLLSTGLPGDHYAVAFDKRQSLEVVLAKDGTPTSEDIADAKELFSSLSDPNIQFPWGADSIVKYHFGNTAFNVVSNHSRPSRGSFGSFRSAEPKRIFMAIHLHASILAKSLFLRRWVVRLHAGYEKVERFQRCTEKLCRYVNDVPILLRSAKRLGGLVKHRWVTDESLGIQVGQEDVHIHAETPPEAIRRASVYARQLRSLQTLKYFISGPWERTVHTCLHAELRIILHFGDEGDKFQTMGLSKPSCLCCVLWMKEHNFWCGIHWAARSHYKPDPTWAFATRACPNVKDPGLRECDKKVASRVFEYLQGKVWDAADYEGTENDSDQIKLCRAPRSPMEPAAPPSVGDEPIVHNDAFYFDHDPMVVFLVENQLFKVHRYYFIQGSEFFRNLFAEAGRGEASGTEGISDEHPIPLPGVTVKEFKTLLRFFYAMAERIEDLDTGFDLLKLEIDEQLALLSISHRFMFDNIFKYMLRVICPGDLHVLDRIRFGDKYELREWLLSAYETLLDRTSERLTEEEISLLGLDRVVRLLEAKLLLSQERLENSGCYNCRHYKGRSTKTIKDITMMYFPDLLNLPPEPIVTV</sequence>
<evidence type="ECO:0000259" key="1">
    <source>
        <dbReference type="PROSITE" id="PS50097"/>
    </source>
</evidence>
<accession>A0A8H7EV13</accession>
<dbReference type="SUPFAM" id="SSF54695">
    <property type="entry name" value="POZ domain"/>
    <property type="match status" value="1"/>
</dbReference>
<name>A0A8H7EV13_AGABI</name>
<dbReference type="SMART" id="SM00225">
    <property type="entry name" value="BTB"/>
    <property type="match status" value="1"/>
</dbReference>
<organism evidence="2 3">
    <name type="scientific">Agaricus bisporus var. burnettii</name>
    <dbReference type="NCBI Taxonomy" id="192524"/>
    <lineage>
        <taxon>Eukaryota</taxon>
        <taxon>Fungi</taxon>
        <taxon>Dikarya</taxon>
        <taxon>Basidiomycota</taxon>
        <taxon>Agaricomycotina</taxon>
        <taxon>Agaricomycetes</taxon>
        <taxon>Agaricomycetidae</taxon>
        <taxon>Agaricales</taxon>
        <taxon>Agaricineae</taxon>
        <taxon>Agaricaceae</taxon>
        <taxon>Agaricus</taxon>
    </lineage>
</organism>
<dbReference type="Gene3D" id="3.30.710.10">
    <property type="entry name" value="Potassium Channel Kv1.1, Chain A"/>
    <property type="match status" value="1"/>
</dbReference>
<dbReference type="InterPro" id="IPR000210">
    <property type="entry name" value="BTB/POZ_dom"/>
</dbReference>
<dbReference type="CDD" id="cd18186">
    <property type="entry name" value="BTB_POZ_ZBTB_KLHL-like"/>
    <property type="match status" value="1"/>
</dbReference>
<reference evidence="2 3" key="1">
    <citation type="journal article" name="Sci. Rep.">
        <title>Telomere-to-telomere assembled and centromere annotated genomes of the two main subspecies of the button mushroom Agaricus bisporus reveal especially polymorphic chromosome ends.</title>
        <authorList>
            <person name="Sonnenberg A.S.M."/>
            <person name="Sedaghat-Telgerd N."/>
            <person name="Lavrijssen B."/>
            <person name="Ohm R.A."/>
            <person name="Hendrickx P.M."/>
            <person name="Scholtmeijer K."/>
            <person name="Baars J.J.P."/>
            <person name="van Peer A."/>
        </authorList>
    </citation>
    <scope>NUCLEOTIDE SEQUENCE [LARGE SCALE GENOMIC DNA]</scope>
    <source>
        <strain evidence="2 3">H119_p4</strain>
    </source>
</reference>
<dbReference type="EMBL" id="JABXXO010000016">
    <property type="protein sequence ID" value="KAF7759851.1"/>
    <property type="molecule type" value="Genomic_DNA"/>
</dbReference>
<comment type="caution">
    <text evidence="2">The sequence shown here is derived from an EMBL/GenBank/DDBJ whole genome shotgun (WGS) entry which is preliminary data.</text>
</comment>
<dbReference type="PROSITE" id="PS50097">
    <property type="entry name" value="BTB"/>
    <property type="match status" value="1"/>
</dbReference>
<dbReference type="Pfam" id="PF00651">
    <property type="entry name" value="BTB"/>
    <property type="match status" value="1"/>
</dbReference>
<dbReference type="Pfam" id="PF14441">
    <property type="entry name" value="OTT_1508_deam"/>
    <property type="match status" value="1"/>
</dbReference>